<evidence type="ECO:0000256" key="8">
    <source>
        <dbReference type="SAM" id="Phobius"/>
    </source>
</evidence>
<dbReference type="PANTHER" id="PTHR21181:SF7">
    <property type="entry name" value="ER MEMBRANE PROTEIN COMPLEX SUBUNIT 5"/>
    <property type="match status" value="1"/>
</dbReference>
<dbReference type="GO" id="GO:0022890">
    <property type="term" value="F:inorganic cation transmembrane transporter activity"/>
    <property type="evidence" value="ECO:0007669"/>
    <property type="project" value="TreeGrafter"/>
</dbReference>
<keyword evidence="10" id="KW-1185">Reference proteome</keyword>
<reference evidence="9 10" key="1">
    <citation type="submission" date="2023-03" db="EMBL/GenBank/DDBJ databases">
        <title>Genome sequence of Lichtheimia ornata CBS 291.66.</title>
        <authorList>
            <person name="Mohabir J.T."/>
            <person name="Shea T.P."/>
            <person name="Kurbessoian T."/>
            <person name="Berby B."/>
            <person name="Fontaine J."/>
            <person name="Livny J."/>
            <person name="Gnirke A."/>
            <person name="Stajich J.E."/>
            <person name="Cuomo C.A."/>
        </authorList>
    </citation>
    <scope>NUCLEOTIDE SEQUENCE [LARGE SCALE GENOMIC DNA]</scope>
    <source>
        <strain evidence="9">CBS 291.66</strain>
    </source>
</reference>
<dbReference type="GeneID" id="83217110"/>
<evidence type="ECO:0000313" key="9">
    <source>
        <dbReference type="EMBL" id="KAJ8654654.1"/>
    </source>
</evidence>
<dbReference type="GO" id="GO:0005769">
    <property type="term" value="C:early endosome"/>
    <property type="evidence" value="ECO:0007669"/>
    <property type="project" value="TreeGrafter"/>
</dbReference>
<dbReference type="AlphaFoldDB" id="A0AAD7UVY2"/>
<evidence type="ECO:0000256" key="4">
    <source>
        <dbReference type="ARBA" id="ARBA00022692"/>
    </source>
</evidence>
<keyword evidence="7 8" id="KW-0472">Membrane</keyword>
<comment type="subcellular location">
    <subcellularLocation>
        <location evidence="1">Endoplasmic reticulum membrane</location>
        <topology evidence="1">Multi-pass membrane protein</topology>
    </subcellularLocation>
</comment>
<comment type="similarity">
    <text evidence="2">Belongs to the membrane magnesium transporter (TC 1.A.67) family.</text>
</comment>
<dbReference type="InterPro" id="IPR018937">
    <property type="entry name" value="MMgT"/>
</dbReference>
<keyword evidence="6 8" id="KW-1133">Transmembrane helix</keyword>
<dbReference type="PANTHER" id="PTHR21181">
    <property type="match status" value="1"/>
</dbReference>
<proteinExistence type="inferred from homology"/>
<dbReference type="Pfam" id="PF10270">
    <property type="entry name" value="MMgT"/>
    <property type="match status" value="1"/>
</dbReference>
<evidence type="ECO:0000256" key="7">
    <source>
        <dbReference type="ARBA" id="ARBA00023136"/>
    </source>
</evidence>
<dbReference type="GO" id="GO:0005886">
    <property type="term" value="C:plasma membrane"/>
    <property type="evidence" value="ECO:0007669"/>
    <property type="project" value="TreeGrafter"/>
</dbReference>
<dbReference type="GO" id="GO:0005794">
    <property type="term" value="C:Golgi apparatus"/>
    <property type="evidence" value="ECO:0007669"/>
    <property type="project" value="TreeGrafter"/>
</dbReference>
<dbReference type="Proteomes" id="UP001234581">
    <property type="component" value="Unassembled WGS sequence"/>
</dbReference>
<dbReference type="GO" id="GO:0072546">
    <property type="term" value="C:EMC complex"/>
    <property type="evidence" value="ECO:0007669"/>
    <property type="project" value="TreeGrafter"/>
</dbReference>
<comment type="caution">
    <text evidence="9">The sequence shown here is derived from an EMBL/GenBank/DDBJ whole genome shotgun (WGS) entry which is preliminary data.</text>
</comment>
<dbReference type="EMBL" id="JARTCD010000058">
    <property type="protein sequence ID" value="KAJ8654654.1"/>
    <property type="molecule type" value="Genomic_DNA"/>
</dbReference>
<evidence type="ECO:0000256" key="5">
    <source>
        <dbReference type="ARBA" id="ARBA00022824"/>
    </source>
</evidence>
<accession>A0AAD7UVY2</accession>
<evidence type="ECO:0000256" key="1">
    <source>
        <dbReference type="ARBA" id="ARBA00004477"/>
    </source>
</evidence>
<evidence type="ECO:0000256" key="2">
    <source>
        <dbReference type="ARBA" id="ARBA00006109"/>
    </source>
</evidence>
<name>A0AAD7UVY2_9FUNG</name>
<comment type="subunit">
    <text evidence="3">Component of the ER membrane protein complex (EMC).</text>
</comment>
<evidence type="ECO:0000256" key="6">
    <source>
        <dbReference type="ARBA" id="ARBA00022989"/>
    </source>
</evidence>
<sequence length="108" mass="11917">MSNLGKVLAIISTLFLAHSAYSTYEHRAYLKAVDRTEANLPIEIIVECVVSAFVTLVGVIISAAPFKNILLSDHMATMTIDQVDTTPSFVSFNHRHVVSTQAQLDRKL</sequence>
<evidence type="ECO:0000313" key="10">
    <source>
        <dbReference type="Proteomes" id="UP001234581"/>
    </source>
</evidence>
<keyword evidence="4 8" id="KW-0812">Transmembrane</keyword>
<protein>
    <recommendedName>
        <fullName evidence="11">Membrane magnesium transporter</fullName>
    </recommendedName>
</protein>
<keyword evidence="5" id="KW-0256">Endoplasmic reticulum</keyword>
<dbReference type="RefSeq" id="XP_058339568.1">
    <property type="nucleotide sequence ID" value="XM_058489692.1"/>
</dbReference>
<feature type="transmembrane region" description="Helical" evidence="8">
    <location>
        <begin position="38"/>
        <end position="66"/>
    </location>
</feature>
<evidence type="ECO:0000256" key="3">
    <source>
        <dbReference type="ARBA" id="ARBA00011276"/>
    </source>
</evidence>
<evidence type="ECO:0008006" key="11">
    <source>
        <dbReference type="Google" id="ProtNLM"/>
    </source>
</evidence>
<gene>
    <name evidence="9" type="ORF">O0I10_009705</name>
</gene>
<organism evidence="9 10">
    <name type="scientific">Lichtheimia ornata</name>
    <dbReference type="NCBI Taxonomy" id="688661"/>
    <lineage>
        <taxon>Eukaryota</taxon>
        <taxon>Fungi</taxon>
        <taxon>Fungi incertae sedis</taxon>
        <taxon>Mucoromycota</taxon>
        <taxon>Mucoromycotina</taxon>
        <taxon>Mucoromycetes</taxon>
        <taxon>Mucorales</taxon>
        <taxon>Lichtheimiaceae</taxon>
        <taxon>Lichtheimia</taxon>
    </lineage>
</organism>